<reference evidence="1" key="1">
    <citation type="journal article" date="2020" name="Nature">
        <title>Giant virus diversity and host interactions through global metagenomics.</title>
        <authorList>
            <person name="Schulz F."/>
            <person name="Roux S."/>
            <person name="Paez-Espino D."/>
            <person name="Jungbluth S."/>
            <person name="Walsh D.A."/>
            <person name="Denef V.J."/>
            <person name="McMahon K.D."/>
            <person name="Konstantinidis K.T."/>
            <person name="Eloe-Fadrosh E.A."/>
            <person name="Kyrpides N.C."/>
            <person name="Woyke T."/>
        </authorList>
    </citation>
    <scope>NUCLEOTIDE SEQUENCE</scope>
    <source>
        <strain evidence="1">GVMAG-M-3300024510-1</strain>
    </source>
</reference>
<name>A0A6C0J046_9ZZZZ</name>
<proteinExistence type="predicted"/>
<dbReference type="AlphaFoldDB" id="A0A6C0J046"/>
<evidence type="ECO:0000313" key="1">
    <source>
        <dbReference type="EMBL" id="QHT97013.1"/>
    </source>
</evidence>
<sequence length="258" mass="29413">MSEDSGASVDYYLWTTGVSSKERTLPPPHRKVSEMTKWEPLQQARFNDYKIAGETIERSLRAQDDWHFSDVGQGAFSFEARQAGGNLVIALSTWHHDDTLGYYIVLDDDNHDTYVLRVKTLGNNGLLRGRVEGENMTRQRTYERVQNKMYVDKNFRLQFDRPQQLWVMYQQGAIVVGSGATPGSGPIILYMRPIESDQKRRQNGGDIYYFGFARHGSRWKTPVHIQNVTAFRFREAGPNSISGGGTSDLFPLPPYPVI</sequence>
<dbReference type="EMBL" id="MN740271">
    <property type="protein sequence ID" value="QHT97013.1"/>
    <property type="molecule type" value="Genomic_DNA"/>
</dbReference>
<organism evidence="1">
    <name type="scientific">viral metagenome</name>
    <dbReference type="NCBI Taxonomy" id="1070528"/>
    <lineage>
        <taxon>unclassified sequences</taxon>
        <taxon>metagenomes</taxon>
        <taxon>organismal metagenomes</taxon>
    </lineage>
</organism>
<protein>
    <submittedName>
        <fullName evidence="1">Uncharacterized protein</fullName>
    </submittedName>
</protein>
<accession>A0A6C0J046</accession>